<dbReference type="EMBL" id="JAOYFB010000036">
    <property type="protein sequence ID" value="KAK4019233.1"/>
    <property type="molecule type" value="Genomic_DNA"/>
</dbReference>
<keyword evidence="1" id="KW-0472">Membrane</keyword>
<keyword evidence="3" id="KW-1185">Reference proteome</keyword>
<feature type="transmembrane region" description="Helical" evidence="1">
    <location>
        <begin position="30"/>
        <end position="48"/>
    </location>
</feature>
<evidence type="ECO:0000256" key="1">
    <source>
        <dbReference type="SAM" id="Phobius"/>
    </source>
</evidence>
<accession>A0ABR0A240</accession>
<sequence>MPCNDIFISYFRLLFSIVFEFVVDSIQRKIVVYFYFIGGLIEFASDAVDERDGKMSTRFLSGWDK</sequence>
<comment type="caution">
    <text evidence="2">The sequence shown here is derived from an EMBL/GenBank/DDBJ whole genome shotgun (WGS) entry which is preliminary data.</text>
</comment>
<dbReference type="Proteomes" id="UP001234178">
    <property type="component" value="Unassembled WGS sequence"/>
</dbReference>
<organism evidence="2 3">
    <name type="scientific">Daphnia magna</name>
    <dbReference type="NCBI Taxonomy" id="35525"/>
    <lineage>
        <taxon>Eukaryota</taxon>
        <taxon>Metazoa</taxon>
        <taxon>Ecdysozoa</taxon>
        <taxon>Arthropoda</taxon>
        <taxon>Crustacea</taxon>
        <taxon>Branchiopoda</taxon>
        <taxon>Diplostraca</taxon>
        <taxon>Cladocera</taxon>
        <taxon>Anomopoda</taxon>
        <taxon>Daphniidae</taxon>
        <taxon>Daphnia</taxon>
    </lineage>
</organism>
<feature type="transmembrane region" description="Helical" evidence="1">
    <location>
        <begin position="6"/>
        <end position="23"/>
    </location>
</feature>
<reference evidence="2 3" key="1">
    <citation type="journal article" date="2023" name="Nucleic Acids Res.">
        <title>The hologenome of Daphnia magna reveals possible DNA methylation and microbiome-mediated evolution of the host genome.</title>
        <authorList>
            <person name="Chaturvedi A."/>
            <person name="Li X."/>
            <person name="Dhandapani V."/>
            <person name="Marshall H."/>
            <person name="Kissane S."/>
            <person name="Cuenca-Cambronero M."/>
            <person name="Asole G."/>
            <person name="Calvet F."/>
            <person name="Ruiz-Romero M."/>
            <person name="Marangio P."/>
            <person name="Guigo R."/>
            <person name="Rago D."/>
            <person name="Mirbahai L."/>
            <person name="Eastwood N."/>
            <person name="Colbourne J.K."/>
            <person name="Zhou J."/>
            <person name="Mallon E."/>
            <person name="Orsini L."/>
        </authorList>
    </citation>
    <scope>NUCLEOTIDE SEQUENCE [LARGE SCALE GENOMIC DNA]</scope>
    <source>
        <strain evidence="2">LRV0_1</strain>
    </source>
</reference>
<protein>
    <submittedName>
        <fullName evidence="2">Uncharacterized protein</fullName>
    </submittedName>
</protein>
<evidence type="ECO:0000313" key="2">
    <source>
        <dbReference type="EMBL" id="KAK4019233.1"/>
    </source>
</evidence>
<keyword evidence="1" id="KW-0812">Transmembrane</keyword>
<gene>
    <name evidence="2" type="ORF">OUZ56_001259</name>
</gene>
<keyword evidence="1" id="KW-1133">Transmembrane helix</keyword>
<proteinExistence type="predicted"/>
<evidence type="ECO:0000313" key="3">
    <source>
        <dbReference type="Proteomes" id="UP001234178"/>
    </source>
</evidence>
<name>A0ABR0A240_9CRUS</name>